<organism evidence="1 2">
    <name type="scientific">Streptomyces violascens</name>
    <dbReference type="NCBI Taxonomy" id="67381"/>
    <lineage>
        <taxon>Bacteria</taxon>
        <taxon>Bacillati</taxon>
        <taxon>Actinomycetota</taxon>
        <taxon>Actinomycetes</taxon>
        <taxon>Kitasatosporales</taxon>
        <taxon>Streptomycetaceae</taxon>
        <taxon>Streptomyces</taxon>
    </lineage>
</organism>
<proteinExistence type="predicted"/>
<dbReference type="EMBL" id="BNDY01000002">
    <property type="protein sequence ID" value="GHI36243.1"/>
    <property type="molecule type" value="Genomic_DNA"/>
</dbReference>
<dbReference type="Proteomes" id="UP001050808">
    <property type="component" value="Unassembled WGS sequence"/>
</dbReference>
<evidence type="ECO:0000313" key="1">
    <source>
        <dbReference type="EMBL" id="GHI36243.1"/>
    </source>
</evidence>
<evidence type="ECO:0000313" key="2">
    <source>
        <dbReference type="Proteomes" id="UP001050808"/>
    </source>
</evidence>
<accession>A0ABQ3QG47</accession>
<reference evidence="1" key="1">
    <citation type="submission" date="2024-05" db="EMBL/GenBank/DDBJ databases">
        <title>Whole genome shotgun sequence of Streptomyces violascens NBRC 12920.</title>
        <authorList>
            <person name="Komaki H."/>
            <person name="Tamura T."/>
        </authorList>
    </citation>
    <scope>NUCLEOTIDE SEQUENCE</scope>
    <source>
        <strain evidence="1">NBRC 12920</strain>
    </source>
</reference>
<keyword evidence="2" id="KW-1185">Reference proteome</keyword>
<comment type="caution">
    <text evidence="1">The sequence shown here is derived from an EMBL/GenBank/DDBJ whole genome shotgun (WGS) entry which is preliminary data.</text>
</comment>
<gene>
    <name evidence="1" type="ORF">Sviol_06510</name>
</gene>
<sequence length="58" mass="6070">MPGVLDALRGQLSALDERSARIAPARETLVRTIAAAESALAPVHPAPGPVRERARESA</sequence>
<name>A0ABQ3QG47_9ACTN</name>
<protein>
    <submittedName>
        <fullName evidence="1">Uncharacterized protein</fullName>
    </submittedName>
</protein>